<evidence type="ECO:0000256" key="3">
    <source>
        <dbReference type="ARBA" id="ARBA00022729"/>
    </source>
</evidence>
<feature type="transmembrane region" description="Helical" evidence="5">
    <location>
        <begin position="195"/>
        <end position="219"/>
    </location>
</feature>
<dbReference type="GO" id="GO:0046688">
    <property type="term" value="P:response to copper ion"/>
    <property type="evidence" value="ECO:0007669"/>
    <property type="project" value="InterPro"/>
</dbReference>
<feature type="transmembrane region" description="Helical" evidence="5">
    <location>
        <begin position="159"/>
        <end position="183"/>
    </location>
</feature>
<evidence type="ECO:0000256" key="4">
    <source>
        <dbReference type="ARBA" id="ARBA00023008"/>
    </source>
</evidence>
<keyword evidence="5" id="KW-1133">Transmembrane helix</keyword>
<evidence type="ECO:0000313" key="8">
    <source>
        <dbReference type="Proteomes" id="UP000440096"/>
    </source>
</evidence>
<dbReference type="GO" id="GO:0006825">
    <property type="term" value="P:copper ion transport"/>
    <property type="evidence" value="ECO:0007669"/>
    <property type="project" value="InterPro"/>
</dbReference>
<keyword evidence="5" id="KW-0812">Transmembrane</keyword>
<feature type="transmembrane region" description="Helical" evidence="5">
    <location>
        <begin position="301"/>
        <end position="321"/>
    </location>
</feature>
<comment type="subcellular location">
    <subcellularLocation>
        <location evidence="1">Cell envelope</location>
    </subcellularLocation>
</comment>
<evidence type="ECO:0000256" key="1">
    <source>
        <dbReference type="ARBA" id="ARBA00004196"/>
    </source>
</evidence>
<evidence type="ECO:0000313" key="7">
    <source>
        <dbReference type="EMBL" id="MTD56346.1"/>
    </source>
</evidence>
<dbReference type="GO" id="GO:0005886">
    <property type="term" value="C:plasma membrane"/>
    <property type="evidence" value="ECO:0007669"/>
    <property type="project" value="TreeGrafter"/>
</dbReference>
<proteinExistence type="predicted"/>
<dbReference type="PROSITE" id="PS51257">
    <property type="entry name" value="PROKAR_LIPOPROTEIN"/>
    <property type="match status" value="1"/>
</dbReference>
<dbReference type="InterPro" id="IPR014756">
    <property type="entry name" value="Ig_E-set"/>
</dbReference>
<keyword evidence="5" id="KW-0472">Membrane</keyword>
<feature type="domain" description="CopC" evidence="6">
    <location>
        <begin position="43"/>
        <end position="134"/>
    </location>
</feature>
<dbReference type="RefSeq" id="WP_154758511.1">
    <property type="nucleotide sequence ID" value="NZ_WMBA01000033.1"/>
</dbReference>
<dbReference type="InterPro" id="IPR014755">
    <property type="entry name" value="Cu-Rt/internalin_Ig-like"/>
</dbReference>
<keyword evidence="2" id="KW-0479">Metal-binding</keyword>
<feature type="transmembrane region" description="Helical" evidence="5">
    <location>
        <begin position="244"/>
        <end position="262"/>
    </location>
</feature>
<dbReference type="GO" id="GO:0030313">
    <property type="term" value="C:cell envelope"/>
    <property type="evidence" value="ECO:0007669"/>
    <property type="project" value="UniProtKB-SubCell"/>
</dbReference>
<evidence type="ECO:0000259" key="6">
    <source>
        <dbReference type="Pfam" id="PF04234"/>
    </source>
</evidence>
<evidence type="ECO:0000256" key="5">
    <source>
        <dbReference type="SAM" id="Phobius"/>
    </source>
</evidence>
<reference evidence="7 8" key="1">
    <citation type="submission" date="2019-11" db="EMBL/GenBank/DDBJ databases">
        <title>Draft genome of Amycolatopsis RM579.</title>
        <authorList>
            <person name="Duangmal K."/>
            <person name="Mingma R."/>
        </authorList>
    </citation>
    <scope>NUCLEOTIDE SEQUENCE [LARGE SCALE GENOMIC DNA]</scope>
    <source>
        <strain evidence="7 8">RM579</strain>
    </source>
</reference>
<dbReference type="PANTHER" id="PTHR34820:SF4">
    <property type="entry name" value="INNER MEMBRANE PROTEIN YEBZ"/>
    <property type="match status" value="1"/>
</dbReference>
<keyword evidence="4" id="KW-0186">Copper</keyword>
<dbReference type="EMBL" id="WMBA01000033">
    <property type="protein sequence ID" value="MTD56346.1"/>
    <property type="molecule type" value="Genomic_DNA"/>
</dbReference>
<comment type="caution">
    <text evidence="7">The sequence shown here is derived from an EMBL/GenBank/DDBJ whole genome shotgun (WGS) entry which is preliminary data.</text>
</comment>
<dbReference type="GO" id="GO:0042597">
    <property type="term" value="C:periplasmic space"/>
    <property type="evidence" value="ECO:0007669"/>
    <property type="project" value="InterPro"/>
</dbReference>
<dbReference type="SUPFAM" id="SSF81296">
    <property type="entry name" value="E set domains"/>
    <property type="match status" value="1"/>
</dbReference>
<gene>
    <name evidence="7" type="ORF">GKO32_20535</name>
</gene>
<dbReference type="AlphaFoldDB" id="A0A6N7Z809"/>
<dbReference type="Gene3D" id="2.60.40.1220">
    <property type="match status" value="1"/>
</dbReference>
<dbReference type="PANTHER" id="PTHR34820">
    <property type="entry name" value="INNER MEMBRANE PROTEIN YEBZ"/>
    <property type="match status" value="1"/>
</dbReference>
<organism evidence="7 8">
    <name type="scientific">Amycolatopsis pithecellobii</name>
    <dbReference type="NCBI Taxonomy" id="664692"/>
    <lineage>
        <taxon>Bacteria</taxon>
        <taxon>Bacillati</taxon>
        <taxon>Actinomycetota</taxon>
        <taxon>Actinomycetes</taxon>
        <taxon>Pseudonocardiales</taxon>
        <taxon>Pseudonocardiaceae</taxon>
        <taxon>Amycolatopsis</taxon>
    </lineage>
</organism>
<dbReference type="Proteomes" id="UP000440096">
    <property type="component" value="Unassembled WGS sequence"/>
</dbReference>
<dbReference type="GO" id="GO:0005507">
    <property type="term" value="F:copper ion binding"/>
    <property type="evidence" value="ECO:0007669"/>
    <property type="project" value="InterPro"/>
</dbReference>
<dbReference type="OrthoDB" id="3773012at2"/>
<evidence type="ECO:0000256" key="2">
    <source>
        <dbReference type="ARBA" id="ARBA00022723"/>
    </source>
</evidence>
<dbReference type="InterPro" id="IPR032694">
    <property type="entry name" value="CopC/D"/>
</dbReference>
<name>A0A6N7Z809_9PSEU</name>
<keyword evidence="8" id="KW-1185">Reference proteome</keyword>
<keyword evidence="3" id="KW-0732">Signal</keyword>
<sequence length="470" mass="48783">MTLTRERPKARLGGRVLAMALVAAACWAALLSLASPVSGDIPQLRSSSPGVGSTIRPDDLVLTFDRPVNARLATVRLMDPYHREFDPGRPAHSGDRAETVMVPLPKQKYAGTYTVAWRVPAGSLAVASGTLTFDLASRSPVQEAPKLSGPGVLETVSYWFSQVAALAATVLLVGAAFFVAFVRPASAWSTRVRRLVTYGWVGTVGFTLASLLLFGPYAARLPVTDALRGPLPAGTFSSSTGANLLARLAILGFGGLVLAQFLTSEEPRNDRERLARSVTVLGCAAALAVTWTLCVPGAPDLLVAATVPLAAVLVLAGGLAFSLRRKGAGAMSAAAGAVLLAATAFPLLNGLPRDAAPQAAPARLDFGLAGQAGYGFLDVAVAPAKTGENTVHLTTLDTRDIATDGSTVTAVLNPPDHGTPVPVSLHRAGTGYQTGSVTIPRPGQWELALTVDSGGQRQDIYGVVDVRDAR</sequence>
<dbReference type="Pfam" id="PF04234">
    <property type="entry name" value="CopC"/>
    <property type="match status" value="1"/>
</dbReference>
<dbReference type="InterPro" id="IPR007348">
    <property type="entry name" value="CopC_dom"/>
</dbReference>
<feature type="transmembrane region" description="Helical" evidence="5">
    <location>
        <begin position="328"/>
        <end position="348"/>
    </location>
</feature>
<protein>
    <recommendedName>
        <fullName evidence="6">CopC domain-containing protein</fullName>
    </recommendedName>
</protein>
<feature type="transmembrane region" description="Helical" evidence="5">
    <location>
        <begin position="274"/>
        <end position="295"/>
    </location>
</feature>
<accession>A0A6N7Z809</accession>